<dbReference type="SUPFAM" id="SSF54593">
    <property type="entry name" value="Glyoxalase/Bleomycin resistance protein/Dihydroxybiphenyl dioxygenase"/>
    <property type="match status" value="1"/>
</dbReference>
<reference evidence="2 3" key="1">
    <citation type="submission" date="2018-11" db="EMBL/GenBank/DDBJ databases">
        <authorList>
            <person name="Li F."/>
        </authorList>
    </citation>
    <scope>NUCLEOTIDE SEQUENCE [LARGE SCALE GENOMIC DNA]</scope>
    <source>
        <strain evidence="2 3">Gsoil 818</strain>
    </source>
</reference>
<dbReference type="AlphaFoldDB" id="A0A3N0GJ34"/>
<dbReference type="EMBL" id="RJSF01000046">
    <property type="protein sequence ID" value="RNM12182.1"/>
    <property type="molecule type" value="Genomic_DNA"/>
</dbReference>
<evidence type="ECO:0000256" key="1">
    <source>
        <dbReference type="SAM" id="MobiDB-lite"/>
    </source>
</evidence>
<protein>
    <submittedName>
        <fullName evidence="2">VOC family protein</fullName>
    </submittedName>
</protein>
<keyword evidence="3" id="KW-1185">Reference proteome</keyword>
<dbReference type="Pfam" id="PF13669">
    <property type="entry name" value="Glyoxalase_4"/>
    <property type="match status" value="1"/>
</dbReference>
<dbReference type="InterPro" id="IPR029068">
    <property type="entry name" value="Glyas_Bleomycin-R_OHBP_Dase"/>
</dbReference>
<sequence>MVGPLTDLFAAITKKGTPMNSLPRGNGVPDILGKRMQVSMVVHDLEQAALIWSEHLGVGPWILIEDGLEGRTFMHRGRRSDVQMSLALTYGGETQFELISQSNDAPSPYREFLDGGREGVQHLEFWPEDYAASCRAIEGAGFRELSTIHVADGTKNASYYESPASVGVVVAVVPMTPYRHSYMSAIERLAATWDGTRPIRRFPTRADFLASDDFASVQPESGSAGHMHAHQLQTGERFHGV</sequence>
<feature type="region of interest" description="Disordered" evidence="1">
    <location>
        <begin position="219"/>
        <end position="241"/>
    </location>
</feature>
<dbReference type="RefSeq" id="WP_123224763.1">
    <property type="nucleotide sequence ID" value="NZ_RJSF01000046.1"/>
</dbReference>
<dbReference type="OrthoDB" id="4578369at2"/>
<gene>
    <name evidence="2" type="ORF">EFL26_20480</name>
</gene>
<proteinExistence type="predicted"/>
<evidence type="ECO:0000313" key="2">
    <source>
        <dbReference type="EMBL" id="RNM12182.1"/>
    </source>
</evidence>
<name>A0A3N0GJ34_9ACTN</name>
<organism evidence="2 3">
    <name type="scientific">Nocardioides pocheonensis</name>
    <dbReference type="NCBI Taxonomy" id="661485"/>
    <lineage>
        <taxon>Bacteria</taxon>
        <taxon>Bacillati</taxon>
        <taxon>Actinomycetota</taxon>
        <taxon>Actinomycetes</taxon>
        <taxon>Propionibacteriales</taxon>
        <taxon>Nocardioidaceae</taxon>
        <taxon>Nocardioides</taxon>
    </lineage>
</organism>
<comment type="caution">
    <text evidence="2">The sequence shown here is derived from an EMBL/GenBank/DDBJ whole genome shotgun (WGS) entry which is preliminary data.</text>
</comment>
<dbReference type="Gene3D" id="3.10.180.10">
    <property type="entry name" value="2,3-Dihydroxybiphenyl 1,2-Dioxygenase, domain 1"/>
    <property type="match status" value="1"/>
</dbReference>
<dbReference type="Proteomes" id="UP000279994">
    <property type="component" value="Unassembled WGS sequence"/>
</dbReference>
<accession>A0A3N0GJ34</accession>
<evidence type="ECO:0000313" key="3">
    <source>
        <dbReference type="Proteomes" id="UP000279994"/>
    </source>
</evidence>